<comment type="cofactor">
    <cofactor evidence="1">
        <name>Mn(2+)</name>
        <dbReference type="ChEBI" id="CHEBI:29035"/>
    </cofactor>
</comment>
<dbReference type="InterPro" id="IPR024084">
    <property type="entry name" value="IsoPropMal-DH-like_dom"/>
</dbReference>
<evidence type="ECO:0000256" key="8">
    <source>
        <dbReference type="ARBA" id="ARBA00022532"/>
    </source>
</evidence>
<dbReference type="InterPro" id="IPR046997">
    <property type="entry name" value="Isocitrate_DH_TT1725_C_sf"/>
</dbReference>
<dbReference type="PANTHER" id="PTHR11835:SF43">
    <property type="entry name" value="ISOPROPYLMALATE DEHYDROGENASE-LIKE DOMAIN-CONTAINING PROTEIN"/>
    <property type="match status" value="1"/>
</dbReference>
<keyword evidence="21" id="KW-1185">Reference proteome</keyword>
<dbReference type="GO" id="GO:0051287">
    <property type="term" value="F:NAD binding"/>
    <property type="evidence" value="ECO:0007669"/>
    <property type="project" value="InterPro"/>
</dbReference>
<evidence type="ECO:0000313" key="20">
    <source>
        <dbReference type="EMBL" id="QJC27901.1"/>
    </source>
</evidence>
<dbReference type="EMBL" id="CP046391">
    <property type="protein sequence ID" value="QJC27901.1"/>
    <property type="molecule type" value="Genomic_DNA"/>
</dbReference>
<dbReference type="SMART" id="SM01329">
    <property type="entry name" value="Iso_dh"/>
    <property type="match status" value="1"/>
</dbReference>
<sequence length="477" mass="51557">MTLPVTVAYGDGIGPEIMEAVLFVLKEADAGISVETAEIGSAQYRRDWPCGIAPSSWASIQRTKVLLKAPTMTPQGKGHKSLNVALRKRLGLYANIRPVVSYHPIVPSVHPNLDIVVVRENEEDTYCGIEYQLSEDAYECTKIATNSASLKICERAFLYAKSNNRSKVTCLVKDNIMKLTDGAFRRAFLEVAAMYPEIEADCFIVDIGMAKVASQPENFDVVVTTNLFGDILSDVVALAAGSIGLAGSANIGDTYSMFEAVHGSAPDLAGKDVANPSGLLNAAVQMLVHLNRADRAVTISNALLKTLEDGIHTADIFNPQTSVRLVTTTDFARAIVNNLGSTPSQLRGLAVKLQSARCGVKTHFPAAQRRTLAGVDLTVRWGEESNKLEALAKACAEAVQQPFQLALIYAKGMELWPAAPYSWPHTDLVTLRFMSPEQTEGDVSVSQLIQGVESLGLTTAKMVKLYTFDGVEGFFTP</sequence>
<evidence type="ECO:0000313" key="21">
    <source>
        <dbReference type="Proteomes" id="UP000500930"/>
    </source>
</evidence>
<comment type="catalytic activity">
    <reaction evidence="14">
        <text>D-threo-isocitrate + NADP(+) = 2-oxoglutarate + CO2 + NADPH</text>
        <dbReference type="Rhea" id="RHEA:19629"/>
        <dbReference type="ChEBI" id="CHEBI:15562"/>
        <dbReference type="ChEBI" id="CHEBI:16526"/>
        <dbReference type="ChEBI" id="CHEBI:16810"/>
        <dbReference type="ChEBI" id="CHEBI:57783"/>
        <dbReference type="ChEBI" id="CHEBI:58349"/>
        <dbReference type="EC" id="1.1.1.42"/>
    </reaction>
</comment>
<dbReference type="GO" id="GO:0006097">
    <property type="term" value="P:glyoxylate cycle"/>
    <property type="evidence" value="ECO:0007669"/>
    <property type="project" value="UniProtKB-KW"/>
</dbReference>
<evidence type="ECO:0000256" key="13">
    <source>
        <dbReference type="ARBA" id="ARBA00023211"/>
    </source>
</evidence>
<dbReference type="Pfam" id="PF00180">
    <property type="entry name" value="Iso_dh"/>
    <property type="match status" value="1"/>
</dbReference>
<accession>A0A858PZ68</accession>
<reference evidence="20 21" key="1">
    <citation type="journal article" date="2020" name="Pathogens">
        <title>First Whole Genome Sequence of Anaplasma platys, an Obligate Intracellular Rickettsial Pathogen of Dogs.</title>
        <authorList>
            <person name="Llanes A."/>
            <person name="Rajeev S."/>
        </authorList>
    </citation>
    <scope>NUCLEOTIDE SEQUENCE [LARGE SCALE GENOMIC DNA]</scope>
    <source>
        <strain evidence="20 21">S3</strain>
    </source>
</reference>
<feature type="domain" description="Isopropylmalate dehydrogenase-like" evidence="19">
    <location>
        <begin position="4"/>
        <end position="335"/>
    </location>
</feature>
<dbReference type="NCBIfam" id="TIGR02924">
    <property type="entry name" value="ICDH_alpha"/>
    <property type="match status" value="1"/>
</dbReference>
<evidence type="ECO:0000256" key="17">
    <source>
        <dbReference type="ARBA" id="ARBA00031098"/>
    </source>
</evidence>
<gene>
    <name evidence="20" type="primary">icd</name>
    <name evidence="20" type="ORF">ANPL_04275</name>
</gene>
<protein>
    <recommendedName>
        <fullName evidence="6">Isocitrate dehydrogenase [NADP]</fullName>
        <ecNumber evidence="5">1.1.1.42</ecNumber>
    </recommendedName>
    <alternativeName>
        <fullName evidence="15">IDP</fullName>
    </alternativeName>
    <alternativeName>
        <fullName evidence="16">NADP(+)-specific ICDH</fullName>
    </alternativeName>
    <alternativeName>
        <fullName evidence="17">Oxalosuccinate decarboxylase</fullName>
    </alternativeName>
</protein>
<keyword evidence="9" id="KW-0479">Metal-binding</keyword>
<organism evidence="20 21">
    <name type="scientific">Anaplasma platys</name>
    <dbReference type="NCBI Taxonomy" id="949"/>
    <lineage>
        <taxon>Bacteria</taxon>
        <taxon>Pseudomonadati</taxon>
        <taxon>Pseudomonadota</taxon>
        <taxon>Alphaproteobacteria</taxon>
        <taxon>Rickettsiales</taxon>
        <taxon>Anaplasmataceae</taxon>
        <taxon>Anaplasma</taxon>
    </lineage>
</organism>
<dbReference type="PANTHER" id="PTHR11835">
    <property type="entry name" value="DECARBOXYLATING DEHYDROGENASES-ISOCITRATE, ISOPROPYLMALATE, TARTRATE"/>
    <property type="match status" value="1"/>
</dbReference>
<dbReference type="InterPro" id="IPR019818">
    <property type="entry name" value="IsoCit/isopropylmalate_DH_CS"/>
</dbReference>
<dbReference type="Proteomes" id="UP000500930">
    <property type="component" value="Chromosome"/>
</dbReference>
<evidence type="ECO:0000256" key="5">
    <source>
        <dbReference type="ARBA" id="ARBA00013013"/>
    </source>
</evidence>
<dbReference type="InterPro" id="IPR014273">
    <property type="entry name" value="Isocitrate_DH_bac-typ"/>
</dbReference>
<keyword evidence="12" id="KW-0560">Oxidoreductase</keyword>
<evidence type="ECO:0000256" key="4">
    <source>
        <dbReference type="ARBA" id="ARBA00011738"/>
    </source>
</evidence>
<dbReference type="SUPFAM" id="SSF53659">
    <property type="entry name" value="Isocitrate/Isopropylmalate dehydrogenase-like"/>
    <property type="match status" value="1"/>
</dbReference>
<keyword evidence="10" id="KW-0460">Magnesium</keyword>
<dbReference type="RefSeq" id="WP_169193492.1">
    <property type="nucleotide sequence ID" value="NZ_CP046391.1"/>
</dbReference>
<evidence type="ECO:0000256" key="18">
    <source>
        <dbReference type="ARBA" id="ARBA00046127"/>
    </source>
</evidence>
<evidence type="ECO:0000259" key="19">
    <source>
        <dbReference type="SMART" id="SM01329"/>
    </source>
</evidence>
<comment type="subunit">
    <text evidence="4">Homodimer.</text>
</comment>
<evidence type="ECO:0000256" key="9">
    <source>
        <dbReference type="ARBA" id="ARBA00022723"/>
    </source>
</evidence>
<evidence type="ECO:0000256" key="16">
    <source>
        <dbReference type="ARBA" id="ARBA00029990"/>
    </source>
</evidence>
<dbReference type="Pfam" id="PF18324">
    <property type="entry name" value="Isocitrate_DH_C_bact"/>
    <property type="match status" value="1"/>
</dbReference>
<evidence type="ECO:0000256" key="2">
    <source>
        <dbReference type="ARBA" id="ARBA00001946"/>
    </source>
</evidence>
<evidence type="ECO:0000256" key="12">
    <source>
        <dbReference type="ARBA" id="ARBA00023002"/>
    </source>
</evidence>
<dbReference type="KEGG" id="aplt:ANPL_04275"/>
<evidence type="ECO:0000256" key="3">
    <source>
        <dbReference type="ARBA" id="ARBA00007769"/>
    </source>
</evidence>
<dbReference type="InterPro" id="IPR040978">
    <property type="entry name" value="Isocitrate_DH_TT1725_C"/>
</dbReference>
<evidence type="ECO:0000256" key="6">
    <source>
        <dbReference type="ARBA" id="ARBA00019562"/>
    </source>
</evidence>
<keyword evidence="11" id="KW-0521">NADP</keyword>
<dbReference type="GO" id="GO:0004450">
    <property type="term" value="F:isocitrate dehydrogenase (NADP+) activity"/>
    <property type="evidence" value="ECO:0007669"/>
    <property type="project" value="UniProtKB-EC"/>
</dbReference>
<dbReference type="PROSITE" id="PS00470">
    <property type="entry name" value="IDH_IMDH"/>
    <property type="match status" value="1"/>
</dbReference>
<dbReference type="Gene3D" id="3.30.70.1570">
    <property type="match status" value="1"/>
</dbReference>
<dbReference type="GO" id="GO:0000287">
    <property type="term" value="F:magnesium ion binding"/>
    <property type="evidence" value="ECO:0007669"/>
    <property type="project" value="InterPro"/>
</dbReference>
<dbReference type="GO" id="GO:0004449">
    <property type="term" value="F:isocitrate dehydrogenase (NAD+) activity"/>
    <property type="evidence" value="ECO:0007669"/>
    <property type="project" value="TreeGrafter"/>
</dbReference>
<name>A0A858PZ68_9RICK</name>
<keyword evidence="8" id="KW-0816">Tricarboxylic acid cycle</keyword>
<evidence type="ECO:0000256" key="10">
    <source>
        <dbReference type="ARBA" id="ARBA00022842"/>
    </source>
</evidence>
<keyword evidence="7" id="KW-0329">Glyoxylate bypass</keyword>
<dbReference type="AlphaFoldDB" id="A0A858PZ68"/>
<evidence type="ECO:0000256" key="15">
    <source>
        <dbReference type="ARBA" id="ARBA00029765"/>
    </source>
</evidence>
<evidence type="ECO:0000256" key="7">
    <source>
        <dbReference type="ARBA" id="ARBA00022435"/>
    </source>
</evidence>
<dbReference type="GO" id="GO:0006099">
    <property type="term" value="P:tricarboxylic acid cycle"/>
    <property type="evidence" value="ECO:0007669"/>
    <property type="project" value="UniProtKB-KW"/>
</dbReference>
<evidence type="ECO:0000256" key="11">
    <source>
        <dbReference type="ARBA" id="ARBA00022857"/>
    </source>
</evidence>
<dbReference type="GO" id="GO:0006102">
    <property type="term" value="P:isocitrate metabolic process"/>
    <property type="evidence" value="ECO:0007669"/>
    <property type="project" value="TreeGrafter"/>
</dbReference>
<proteinExistence type="inferred from homology"/>
<evidence type="ECO:0000256" key="1">
    <source>
        <dbReference type="ARBA" id="ARBA00001936"/>
    </source>
</evidence>
<dbReference type="NCBIfam" id="NF006673">
    <property type="entry name" value="PRK09222.1"/>
    <property type="match status" value="1"/>
</dbReference>
<comment type="similarity">
    <text evidence="3">Belongs to the isocitrate and isopropylmalate dehydrogenases family.</text>
</comment>
<dbReference type="Gene3D" id="3.40.718.10">
    <property type="entry name" value="Isopropylmalate Dehydrogenase"/>
    <property type="match status" value="1"/>
</dbReference>
<comment type="cofactor">
    <cofactor evidence="2">
        <name>Mg(2+)</name>
        <dbReference type="ChEBI" id="CHEBI:18420"/>
    </cofactor>
</comment>
<evidence type="ECO:0000256" key="14">
    <source>
        <dbReference type="ARBA" id="ARBA00023554"/>
    </source>
</evidence>
<comment type="function">
    <text evidence="18">Catalyzes the oxidative decarboxylation of isocitrate to 2-oxoglutarate and carbon dioxide with the concomitant reduction of NADP(+).</text>
</comment>
<keyword evidence="13" id="KW-0464">Manganese</keyword>
<dbReference type="EC" id="1.1.1.42" evidence="5"/>